<name>A0A0A1UGI7_ENTIV</name>
<dbReference type="GeneID" id="14891793"/>
<dbReference type="GO" id="GO:0003676">
    <property type="term" value="F:nucleic acid binding"/>
    <property type="evidence" value="ECO:0007669"/>
    <property type="project" value="InterPro"/>
</dbReference>
<dbReference type="OrthoDB" id="10065929at2759"/>
<dbReference type="EMBL" id="KB206332">
    <property type="protein sequence ID" value="ELP92692.1"/>
    <property type="molecule type" value="Genomic_DNA"/>
</dbReference>
<dbReference type="RefSeq" id="XP_004259463.1">
    <property type="nucleotide sequence ID" value="XM_004259415.1"/>
</dbReference>
<dbReference type="Gene3D" id="3.30.420.10">
    <property type="entry name" value="Ribonuclease H-like superfamily/Ribonuclease H"/>
    <property type="match status" value="1"/>
</dbReference>
<accession>A0A0A1UGI7</accession>
<evidence type="ECO:0000259" key="1">
    <source>
        <dbReference type="Pfam" id="PF03184"/>
    </source>
</evidence>
<keyword evidence="3" id="KW-1185">Reference proteome</keyword>
<protein>
    <recommendedName>
        <fullName evidence="1">DDE-1 domain-containing protein</fullName>
    </recommendedName>
</protein>
<proteinExistence type="predicted"/>
<dbReference type="InterPro" id="IPR036397">
    <property type="entry name" value="RNaseH_sf"/>
</dbReference>
<reference evidence="2 3" key="1">
    <citation type="submission" date="2012-10" db="EMBL/GenBank/DDBJ databases">
        <authorList>
            <person name="Zafar N."/>
            <person name="Inman J."/>
            <person name="Hall N."/>
            <person name="Lorenzi H."/>
            <person name="Caler E."/>
        </authorList>
    </citation>
    <scope>NUCLEOTIDE SEQUENCE [LARGE SCALE GENOMIC DNA]</scope>
    <source>
        <strain evidence="2 3">IP1</strain>
    </source>
</reference>
<dbReference type="InterPro" id="IPR004875">
    <property type="entry name" value="DDE_SF_endonuclease_dom"/>
</dbReference>
<sequence>MSSKIGRKSMLTEMEVLVIANKIREKQNTSDPVTLTTLVDFVETTIGKRLCKQTILNHLSKEGLSTKHIQPQEQERAQLNKDLLLEYEERAHQLLNNSIQYAGSRCVHLNGVIPSLILNIDESGFIPYTDEKGAHSLIDANLPFRSYYQVDRSIRRVTLLAGIYGDGTTLKPLIVVSRKTIDNEINEYVDSDNIVIVYQENGFVDHKIYKLWQKYVLGPDLENRRKLYKNEWAVIIQDNFGAHLQNECHEWFMKNKIGELYLCPHSSHLSQPLDVVIFGAQKKLIRYKEVQNAAKEKIGNELILKSDEVVEIKKKVKSGKRETIDYLFSSKGLRPSTIEEIRTSSLTKQIVAIVSSFHKAAISKNIISAFYICGFVKTQIASDKETTKDEHEYRMYYKKEHARHIREFMNEPYSVVTEHFTGRLSVQIQDVENRYEKRISGNNLN</sequence>
<evidence type="ECO:0000313" key="3">
    <source>
        <dbReference type="Proteomes" id="UP000014680"/>
    </source>
</evidence>
<dbReference type="Proteomes" id="UP000014680">
    <property type="component" value="Unassembled WGS sequence"/>
</dbReference>
<feature type="domain" description="DDE-1" evidence="1">
    <location>
        <begin position="155"/>
        <end position="297"/>
    </location>
</feature>
<dbReference type="Pfam" id="PF03184">
    <property type="entry name" value="DDE_1"/>
    <property type="match status" value="1"/>
</dbReference>
<dbReference type="KEGG" id="eiv:EIN_370940"/>
<evidence type="ECO:0000313" key="2">
    <source>
        <dbReference type="EMBL" id="ELP92692.1"/>
    </source>
</evidence>
<dbReference type="AlphaFoldDB" id="A0A0A1UGI7"/>
<dbReference type="VEuPathDB" id="AmoebaDB:EIN_370940"/>
<gene>
    <name evidence="2" type="ORF">EIN_370940</name>
</gene>
<organism evidence="2 3">
    <name type="scientific">Entamoeba invadens IP1</name>
    <dbReference type="NCBI Taxonomy" id="370355"/>
    <lineage>
        <taxon>Eukaryota</taxon>
        <taxon>Amoebozoa</taxon>
        <taxon>Evosea</taxon>
        <taxon>Archamoebae</taxon>
        <taxon>Mastigamoebida</taxon>
        <taxon>Entamoebidae</taxon>
        <taxon>Entamoeba</taxon>
    </lineage>
</organism>